<evidence type="ECO:0000256" key="2">
    <source>
        <dbReference type="ARBA" id="ARBA00022679"/>
    </source>
</evidence>
<dbReference type="Pfam" id="PF02458">
    <property type="entry name" value="Transferase"/>
    <property type="match status" value="1"/>
</dbReference>
<dbReference type="PANTHER" id="PTHR31623">
    <property type="entry name" value="F21J9.9"/>
    <property type="match status" value="1"/>
</dbReference>
<evidence type="ECO:0000256" key="1">
    <source>
        <dbReference type="ARBA" id="ARBA00009861"/>
    </source>
</evidence>
<dbReference type="EMBL" id="VIEB01000466">
    <property type="protein sequence ID" value="TQD89925.1"/>
    <property type="molecule type" value="Genomic_DNA"/>
</dbReference>
<dbReference type="Proteomes" id="UP000315295">
    <property type="component" value="Unassembled WGS sequence"/>
</dbReference>
<accession>A0A540LTV0</accession>
<keyword evidence="5" id="KW-1185">Reference proteome</keyword>
<evidence type="ECO:0000313" key="4">
    <source>
        <dbReference type="EMBL" id="TQD89925.1"/>
    </source>
</evidence>
<dbReference type="GO" id="GO:0016746">
    <property type="term" value="F:acyltransferase activity"/>
    <property type="evidence" value="ECO:0007669"/>
    <property type="project" value="UniProtKB-KW"/>
</dbReference>
<evidence type="ECO:0000313" key="5">
    <source>
        <dbReference type="Proteomes" id="UP000315295"/>
    </source>
</evidence>
<evidence type="ECO:0000256" key="3">
    <source>
        <dbReference type="ARBA" id="ARBA00023315"/>
    </source>
</evidence>
<organism evidence="4 5">
    <name type="scientific">Malus baccata</name>
    <name type="common">Siberian crab apple</name>
    <name type="synonym">Pyrus baccata</name>
    <dbReference type="NCBI Taxonomy" id="106549"/>
    <lineage>
        <taxon>Eukaryota</taxon>
        <taxon>Viridiplantae</taxon>
        <taxon>Streptophyta</taxon>
        <taxon>Embryophyta</taxon>
        <taxon>Tracheophyta</taxon>
        <taxon>Spermatophyta</taxon>
        <taxon>Magnoliopsida</taxon>
        <taxon>eudicotyledons</taxon>
        <taxon>Gunneridae</taxon>
        <taxon>Pentapetalae</taxon>
        <taxon>rosids</taxon>
        <taxon>fabids</taxon>
        <taxon>Rosales</taxon>
        <taxon>Rosaceae</taxon>
        <taxon>Amygdaloideae</taxon>
        <taxon>Maleae</taxon>
        <taxon>Malus</taxon>
    </lineage>
</organism>
<comment type="caution">
    <text evidence="4">The sequence shown here is derived from an EMBL/GenBank/DDBJ whole genome shotgun (WGS) entry which is preliminary data.</text>
</comment>
<dbReference type="STRING" id="106549.A0A540LTV0"/>
<reference evidence="4 5" key="1">
    <citation type="journal article" date="2019" name="G3 (Bethesda)">
        <title>Sequencing of a Wild Apple (Malus baccata) Genome Unravels the Differences Between Cultivated and Wild Apple Species Regarding Disease Resistance and Cold Tolerance.</title>
        <authorList>
            <person name="Chen X."/>
        </authorList>
    </citation>
    <scope>NUCLEOTIDE SEQUENCE [LARGE SCALE GENOMIC DNA]</scope>
    <source>
        <strain evidence="5">cv. Shandingzi</strain>
        <tissue evidence="4">Leaves</tissue>
    </source>
</reference>
<dbReference type="PANTHER" id="PTHR31623:SF122">
    <property type="entry name" value="HXXXD-TYPE ACYL-TRANSFERASE FAMILY PROTEIN"/>
    <property type="match status" value="1"/>
</dbReference>
<evidence type="ECO:0008006" key="6">
    <source>
        <dbReference type="Google" id="ProtNLM"/>
    </source>
</evidence>
<protein>
    <recommendedName>
        <fullName evidence="6">BAHD acyltransferase</fullName>
    </recommendedName>
</protein>
<gene>
    <name evidence="4" type="ORF">C1H46_024556</name>
</gene>
<sequence>MASEIKVEILHKETIKPSSPTPHHLKTSSLSGYDQLTPEIYVPLILFYPNGGDEASIDHHALFADRFGLLKRSLSEALTHFYPFAGEFIFNVSISCSDHGAGLIEAQVNCPISKILDKPDFQILGQLIPTSIDSKQAETGHLLLVQVSSFKCGGLAIGISISHKVADAYTLSAFIKDWTAIALGSAGATDPAVPSTEFGIAATIFPPQDIFNSQQGTMEFPQEKGIGKRFVFDASKIAALKSKAASATVPNPTRVEVVSALIWKCAMEASRSNLGFTKPSVWSQVVNMRKRSGKTLVENILGNFLSYFAAMSTESEVDLERLVAKFRKGIEEYKEKYPNNVGCEDALQSAKEYGNILINDSIVIYSCSSWCRFPFYETNFGWGQPSWVSTRSSEFKNTIILMDSSDGFGVEALLTFTEEDMAIIERHEDLLTYASVNPPVI</sequence>
<dbReference type="Gene3D" id="3.30.559.10">
    <property type="entry name" value="Chloramphenicol acetyltransferase-like domain"/>
    <property type="match status" value="2"/>
</dbReference>
<proteinExistence type="inferred from homology"/>
<keyword evidence="3" id="KW-0012">Acyltransferase</keyword>
<name>A0A540LTV0_MALBA</name>
<dbReference type="InterPro" id="IPR023213">
    <property type="entry name" value="CAT-like_dom_sf"/>
</dbReference>
<keyword evidence="2" id="KW-0808">Transferase</keyword>
<dbReference type="AlphaFoldDB" id="A0A540LTV0"/>
<comment type="similarity">
    <text evidence="1">Belongs to the plant acyltransferase family.</text>
</comment>